<comment type="caution">
    <text evidence="2">The sequence shown here is derived from an EMBL/GenBank/DDBJ whole genome shotgun (WGS) entry which is preliminary data.</text>
</comment>
<dbReference type="AlphaFoldDB" id="A0A4C1YVY3"/>
<gene>
    <name evidence="2" type="ORF">EVAR_12670_1</name>
</gene>
<feature type="compositionally biased region" description="Basic and acidic residues" evidence="1">
    <location>
        <begin position="10"/>
        <end position="27"/>
    </location>
</feature>
<evidence type="ECO:0000313" key="2">
    <source>
        <dbReference type="EMBL" id="GBP80466.1"/>
    </source>
</evidence>
<keyword evidence="3" id="KW-1185">Reference proteome</keyword>
<evidence type="ECO:0000256" key="1">
    <source>
        <dbReference type="SAM" id="MobiDB-lite"/>
    </source>
</evidence>
<sequence length="75" mass="8363">MGRPPRAHSHSRDPFMRTHTHGRTDERSQTFIVTMPALDSASNFDTATGHNSDLYETGANGTVEINYCLHYSVVV</sequence>
<protein>
    <submittedName>
        <fullName evidence="2">Uncharacterized protein</fullName>
    </submittedName>
</protein>
<proteinExistence type="predicted"/>
<dbReference type="EMBL" id="BGZK01001464">
    <property type="protein sequence ID" value="GBP80466.1"/>
    <property type="molecule type" value="Genomic_DNA"/>
</dbReference>
<organism evidence="2 3">
    <name type="scientific">Eumeta variegata</name>
    <name type="common">Bagworm moth</name>
    <name type="synonym">Eumeta japonica</name>
    <dbReference type="NCBI Taxonomy" id="151549"/>
    <lineage>
        <taxon>Eukaryota</taxon>
        <taxon>Metazoa</taxon>
        <taxon>Ecdysozoa</taxon>
        <taxon>Arthropoda</taxon>
        <taxon>Hexapoda</taxon>
        <taxon>Insecta</taxon>
        <taxon>Pterygota</taxon>
        <taxon>Neoptera</taxon>
        <taxon>Endopterygota</taxon>
        <taxon>Lepidoptera</taxon>
        <taxon>Glossata</taxon>
        <taxon>Ditrysia</taxon>
        <taxon>Tineoidea</taxon>
        <taxon>Psychidae</taxon>
        <taxon>Oiketicinae</taxon>
        <taxon>Eumeta</taxon>
    </lineage>
</organism>
<accession>A0A4C1YVY3</accession>
<evidence type="ECO:0000313" key="3">
    <source>
        <dbReference type="Proteomes" id="UP000299102"/>
    </source>
</evidence>
<dbReference type="Proteomes" id="UP000299102">
    <property type="component" value="Unassembled WGS sequence"/>
</dbReference>
<feature type="region of interest" description="Disordered" evidence="1">
    <location>
        <begin position="1"/>
        <end position="27"/>
    </location>
</feature>
<name>A0A4C1YVY3_EUMVA</name>
<reference evidence="2 3" key="1">
    <citation type="journal article" date="2019" name="Commun. Biol.">
        <title>The bagworm genome reveals a unique fibroin gene that provides high tensile strength.</title>
        <authorList>
            <person name="Kono N."/>
            <person name="Nakamura H."/>
            <person name="Ohtoshi R."/>
            <person name="Tomita M."/>
            <person name="Numata K."/>
            <person name="Arakawa K."/>
        </authorList>
    </citation>
    <scope>NUCLEOTIDE SEQUENCE [LARGE SCALE GENOMIC DNA]</scope>
</reference>